<feature type="domain" description="ATP-dependent DNA helicase RecQ zinc-binding" evidence="2">
    <location>
        <begin position="3"/>
        <end position="35"/>
    </location>
</feature>
<dbReference type="EnsemblMetazoa" id="PPA44567.1">
    <property type="protein sequence ID" value="PPA44567.1"/>
    <property type="gene ID" value="WBGene00282936"/>
</dbReference>
<reference evidence="4" key="1">
    <citation type="journal article" date="2008" name="Nat. Genet.">
        <title>The Pristionchus pacificus genome provides a unique perspective on nematode lifestyle and parasitism.</title>
        <authorList>
            <person name="Dieterich C."/>
            <person name="Clifton S.W."/>
            <person name="Schuster L.N."/>
            <person name="Chinwalla A."/>
            <person name="Delehaunty K."/>
            <person name="Dinkelacker I."/>
            <person name="Fulton L."/>
            <person name="Fulton R."/>
            <person name="Godfrey J."/>
            <person name="Minx P."/>
            <person name="Mitreva M."/>
            <person name="Roeseler W."/>
            <person name="Tian H."/>
            <person name="Witte H."/>
            <person name="Yang S.P."/>
            <person name="Wilson R.K."/>
            <person name="Sommer R.J."/>
        </authorList>
    </citation>
    <scope>NUCLEOTIDE SEQUENCE [LARGE SCALE GENOMIC DNA]</scope>
    <source>
        <strain evidence="4">PS312</strain>
    </source>
</reference>
<dbReference type="AlphaFoldDB" id="A0A2A6BBK4"/>
<evidence type="ECO:0000313" key="4">
    <source>
        <dbReference type="Proteomes" id="UP000005239"/>
    </source>
</evidence>
<accession>A0A8R1Z9J1</accession>
<evidence type="ECO:0000256" key="1">
    <source>
        <dbReference type="SAM" id="MobiDB-lite"/>
    </source>
</evidence>
<dbReference type="InterPro" id="IPR032284">
    <property type="entry name" value="RecQ_Zn-bd"/>
</dbReference>
<keyword evidence="4" id="KW-1185">Reference proteome</keyword>
<dbReference type="Pfam" id="PF16124">
    <property type="entry name" value="RecQ_Zn_bind"/>
    <property type="match status" value="1"/>
</dbReference>
<feature type="compositionally biased region" description="Polar residues" evidence="1">
    <location>
        <begin position="57"/>
        <end position="69"/>
    </location>
</feature>
<dbReference type="InterPro" id="IPR036388">
    <property type="entry name" value="WH-like_DNA-bd_sf"/>
</dbReference>
<evidence type="ECO:0000313" key="3">
    <source>
        <dbReference type="EnsemblMetazoa" id="PPA44567.1"/>
    </source>
</evidence>
<feature type="region of interest" description="Disordered" evidence="1">
    <location>
        <begin position="35"/>
        <end position="69"/>
    </location>
</feature>
<organism evidence="3 4">
    <name type="scientific">Pristionchus pacificus</name>
    <name type="common">Parasitic nematode worm</name>
    <dbReference type="NCBI Taxonomy" id="54126"/>
    <lineage>
        <taxon>Eukaryota</taxon>
        <taxon>Metazoa</taxon>
        <taxon>Ecdysozoa</taxon>
        <taxon>Nematoda</taxon>
        <taxon>Chromadorea</taxon>
        <taxon>Rhabditida</taxon>
        <taxon>Rhabditina</taxon>
        <taxon>Diplogasteromorpha</taxon>
        <taxon>Diplogasteroidea</taxon>
        <taxon>Neodiplogasteridae</taxon>
        <taxon>Pristionchus</taxon>
    </lineage>
</organism>
<sequence>MHLGSIYQMVAYAENISICRRKILVEHFGEMYEEEEQSKSNEEKEASHISQFGMRTKASQSRTIDVTAV</sequence>
<dbReference type="Proteomes" id="UP000005239">
    <property type="component" value="Unassembled WGS sequence"/>
</dbReference>
<evidence type="ECO:0000259" key="2">
    <source>
        <dbReference type="Pfam" id="PF16124"/>
    </source>
</evidence>
<feature type="compositionally biased region" description="Basic and acidic residues" evidence="1">
    <location>
        <begin position="37"/>
        <end position="47"/>
    </location>
</feature>
<gene>
    <name evidence="3" type="primary">WBGene00282936</name>
</gene>
<proteinExistence type="predicted"/>
<reference evidence="3" key="2">
    <citation type="submission" date="2022-06" db="UniProtKB">
        <authorList>
            <consortium name="EnsemblMetazoa"/>
        </authorList>
    </citation>
    <scope>IDENTIFICATION</scope>
    <source>
        <strain evidence="3">PS312</strain>
    </source>
</reference>
<protein>
    <submittedName>
        <fullName evidence="3">RecQ_Zn_bind domain-containing protein</fullName>
    </submittedName>
</protein>
<accession>A0A2A6BBK4</accession>
<dbReference type="Gene3D" id="1.10.10.10">
    <property type="entry name" value="Winged helix-like DNA-binding domain superfamily/Winged helix DNA-binding domain"/>
    <property type="match status" value="1"/>
</dbReference>
<name>A0A2A6BBK4_PRIPA</name>